<proteinExistence type="predicted"/>
<gene>
    <name evidence="2" type="ORF">FA707_03250</name>
</gene>
<dbReference type="InterPro" id="IPR016979">
    <property type="entry name" value="DUF2129"/>
</dbReference>
<organism evidence="2 3">
    <name type="scientific">Vagococcus zengguangii</name>
    <dbReference type="NCBI Taxonomy" id="2571750"/>
    <lineage>
        <taxon>Bacteria</taxon>
        <taxon>Bacillati</taxon>
        <taxon>Bacillota</taxon>
        <taxon>Bacilli</taxon>
        <taxon>Lactobacillales</taxon>
        <taxon>Enterococcaceae</taxon>
        <taxon>Vagococcus</taxon>
    </lineage>
</organism>
<name>A0A4D7CPI7_9ENTE</name>
<dbReference type="OrthoDB" id="2990788at2"/>
<dbReference type="Pfam" id="PF09902">
    <property type="entry name" value="DUF2129"/>
    <property type="match status" value="1"/>
</dbReference>
<dbReference type="AlphaFoldDB" id="A0A4D7CPI7"/>
<keyword evidence="3" id="KW-1185">Reference proteome</keyword>
<evidence type="ECO:0000313" key="2">
    <source>
        <dbReference type="EMBL" id="QCI86035.1"/>
    </source>
</evidence>
<protein>
    <submittedName>
        <fullName evidence="2">DUF2129 domain-containing protein</fullName>
    </submittedName>
</protein>
<evidence type="ECO:0000313" key="3">
    <source>
        <dbReference type="Proteomes" id="UP000298615"/>
    </source>
</evidence>
<dbReference type="RefSeq" id="WP_136952873.1">
    <property type="nucleotide sequence ID" value="NZ_CP039712.1"/>
</dbReference>
<keyword evidence="1" id="KW-0963">Cytoplasm</keyword>
<sequence>MLDEIQVNHLEEVNQVDGVTEAAVQETLPWKKRRSLTVWVYTMRPLRQLRKFGLVQHISKKMKYVVIYMDEVDIEKNSEAIEKLHFVRRVDKSYRPDVATTYSKTDVQDDGFEVEELGTTIKLAEPV</sequence>
<reference evidence="2 3" key="1">
    <citation type="submission" date="2019-04" db="EMBL/GenBank/DDBJ databases">
        <title>Vagococcus sp. nov., isolated from faeces of yaks (Bos grunniens).</title>
        <authorList>
            <person name="Ge Y."/>
        </authorList>
    </citation>
    <scope>NUCLEOTIDE SEQUENCE [LARGE SCALE GENOMIC DNA]</scope>
    <source>
        <strain evidence="2 3">MN-17</strain>
    </source>
</reference>
<dbReference type="Proteomes" id="UP000298615">
    <property type="component" value="Chromosome"/>
</dbReference>
<accession>A0A4D7CPI7</accession>
<evidence type="ECO:0000256" key="1">
    <source>
        <dbReference type="ARBA" id="ARBA00022490"/>
    </source>
</evidence>
<dbReference type="EMBL" id="CP039712">
    <property type="protein sequence ID" value="QCI86035.1"/>
    <property type="molecule type" value="Genomic_DNA"/>
</dbReference>
<dbReference type="KEGG" id="vao:FA707_03250"/>